<dbReference type="Proteomes" id="UP001175211">
    <property type="component" value="Unassembled WGS sequence"/>
</dbReference>
<feature type="compositionally biased region" description="Polar residues" evidence="1">
    <location>
        <begin position="7"/>
        <end position="17"/>
    </location>
</feature>
<dbReference type="GeneID" id="85358273"/>
<reference evidence="2" key="1">
    <citation type="submission" date="2023-06" db="EMBL/GenBank/DDBJ databases">
        <authorList>
            <consortium name="Lawrence Berkeley National Laboratory"/>
            <person name="Ahrendt S."/>
            <person name="Sahu N."/>
            <person name="Indic B."/>
            <person name="Wong-Bajracharya J."/>
            <person name="Merenyi Z."/>
            <person name="Ke H.-M."/>
            <person name="Monk M."/>
            <person name="Kocsube S."/>
            <person name="Drula E."/>
            <person name="Lipzen A."/>
            <person name="Balint B."/>
            <person name="Henrissat B."/>
            <person name="Andreopoulos B."/>
            <person name="Martin F.M."/>
            <person name="Harder C.B."/>
            <person name="Rigling D."/>
            <person name="Ford K.L."/>
            <person name="Foster G.D."/>
            <person name="Pangilinan J."/>
            <person name="Papanicolaou A."/>
            <person name="Barry K."/>
            <person name="LaButti K."/>
            <person name="Viragh M."/>
            <person name="Koriabine M."/>
            <person name="Yan M."/>
            <person name="Riley R."/>
            <person name="Champramary S."/>
            <person name="Plett K.L."/>
            <person name="Tsai I.J."/>
            <person name="Slot J."/>
            <person name="Sipos G."/>
            <person name="Plett J."/>
            <person name="Nagy L.G."/>
            <person name="Grigoriev I.V."/>
        </authorList>
    </citation>
    <scope>NUCLEOTIDE SEQUENCE</scope>
    <source>
        <strain evidence="2">CCBAS 213</strain>
    </source>
</reference>
<name>A0AA39JE51_ARMTA</name>
<dbReference type="EMBL" id="JAUEPS010000083">
    <property type="protein sequence ID" value="KAK0439674.1"/>
    <property type="molecule type" value="Genomic_DNA"/>
</dbReference>
<proteinExistence type="predicted"/>
<evidence type="ECO:0000256" key="1">
    <source>
        <dbReference type="SAM" id="MobiDB-lite"/>
    </source>
</evidence>
<gene>
    <name evidence="2" type="ORF">EV420DRAFT_1583313</name>
</gene>
<evidence type="ECO:0000313" key="3">
    <source>
        <dbReference type="Proteomes" id="UP001175211"/>
    </source>
</evidence>
<dbReference type="AlphaFoldDB" id="A0AA39JE51"/>
<sequence length="240" mass="27246">MSFIYSYPSNHGSSEVPPQNPAREQAPQPNQDLLMATYGLEHPDPRNIIQLVSHGTCDKPCIPDCIANKFTLYQPFYVCIDPTPKTSSCHSLKAFGRVKYAFPRPMFDHLLYRIDFGWASMLQVLQGDWSWTPEAYPIALVGVECIDVVFHASGYLPQYIRIPLICQHRSGMTFYELAYSVSAGFRDIFSREAENISPSRTATMTPIVMNVNNLRLGSLYTEDSSKARWWAEIVLIEVPQ</sequence>
<organism evidence="2 3">
    <name type="scientific">Armillaria tabescens</name>
    <name type="common">Ringless honey mushroom</name>
    <name type="synonym">Agaricus tabescens</name>
    <dbReference type="NCBI Taxonomy" id="1929756"/>
    <lineage>
        <taxon>Eukaryota</taxon>
        <taxon>Fungi</taxon>
        <taxon>Dikarya</taxon>
        <taxon>Basidiomycota</taxon>
        <taxon>Agaricomycotina</taxon>
        <taxon>Agaricomycetes</taxon>
        <taxon>Agaricomycetidae</taxon>
        <taxon>Agaricales</taxon>
        <taxon>Marasmiineae</taxon>
        <taxon>Physalacriaceae</taxon>
        <taxon>Desarmillaria</taxon>
    </lineage>
</organism>
<comment type="caution">
    <text evidence="2">The sequence shown here is derived from an EMBL/GenBank/DDBJ whole genome shotgun (WGS) entry which is preliminary data.</text>
</comment>
<feature type="region of interest" description="Disordered" evidence="1">
    <location>
        <begin position="1"/>
        <end position="27"/>
    </location>
</feature>
<keyword evidence="3" id="KW-1185">Reference proteome</keyword>
<dbReference type="RefSeq" id="XP_060323316.1">
    <property type="nucleotide sequence ID" value="XM_060474725.1"/>
</dbReference>
<protein>
    <submittedName>
        <fullName evidence="2">Uncharacterized protein</fullName>
    </submittedName>
</protein>
<accession>A0AA39JE51</accession>
<evidence type="ECO:0000313" key="2">
    <source>
        <dbReference type="EMBL" id="KAK0439674.1"/>
    </source>
</evidence>